<comment type="caution">
    <text evidence="2">The sequence shown here is derived from an EMBL/GenBank/DDBJ whole genome shotgun (WGS) entry which is preliminary data.</text>
</comment>
<protein>
    <submittedName>
        <fullName evidence="2">Uncharacterized protein</fullName>
    </submittedName>
</protein>
<feature type="signal peptide" evidence="1">
    <location>
        <begin position="1"/>
        <end position="22"/>
    </location>
</feature>
<organism evidence="2 3">
    <name type="scientific">Cognatilysobacter xinjiangensis</name>
    <dbReference type="NCBI Taxonomy" id="546892"/>
    <lineage>
        <taxon>Bacteria</taxon>
        <taxon>Pseudomonadati</taxon>
        <taxon>Pseudomonadota</taxon>
        <taxon>Gammaproteobacteria</taxon>
        <taxon>Lysobacterales</taxon>
        <taxon>Lysobacteraceae</taxon>
        <taxon>Cognatilysobacter</taxon>
    </lineage>
</organism>
<dbReference type="EMBL" id="BMXY01000001">
    <property type="protein sequence ID" value="GGZ54337.1"/>
    <property type="molecule type" value="Genomic_DNA"/>
</dbReference>
<evidence type="ECO:0000313" key="3">
    <source>
        <dbReference type="Proteomes" id="UP000643403"/>
    </source>
</evidence>
<dbReference type="Proteomes" id="UP000643403">
    <property type="component" value="Unassembled WGS sequence"/>
</dbReference>
<reference evidence="3" key="1">
    <citation type="journal article" date="2019" name="Int. J. Syst. Evol. Microbiol.">
        <title>The Global Catalogue of Microorganisms (GCM) 10K type strain sequencing project: providing services to taxonomists for standard genome sequencing and annotation.</title>
        <authorList>
            <consortium name="The Broad Institute Genomics Platform"/>
            <consortium name="The Broad Institute Genome Sequencing Center for Infectious Disease"/>
            <person name="Wu L."/>
            <person name="Ma J."/>
        </authorList>
    </citation>
    <scope>NUCLEOTIDE SEQUENCE [LARGE SCALE GENOMIC DNA]</scope>
    <source>
        <strain evidence="3">KCTC 22558</strain>
    </source>
</reference>
<dbReference type="RefSeq" id="WP_189446697.1">
    <property type="nucleotide sequence ID" value="NZ_BMXY01000001.1"/>
</dbReference>
<gene>
    <name evidence="2" type="ORF">GCM10008101_04450</name>
</gene>
<keyword evidence="3" id="KW-1185">Reference proteome</keyword>
<name>A0ABQ3BQG1_9GAMM</name>
<sequence length="287" mass="31168">MRAWIVPLLAVALGAIAGPSPAKEAKAPFIARSLVLAPRVVGDYRLADHGYDPSNRFAGVRLRYFGSRHPTVPIDVFVYPAGRMDAKDALDAEEKELRDSLGLAAKAGYYSDPAVVAVRTLELDPGMRPSASGSDELAPGIAAVLTREPLVGRSLLLGYRKGEQAQRSAGVLAYKQLYFFKGRLTMPTDMIEADAFDAFTDDALKTLIPAIEVMHDGACSERTIALDVSEKDPDKQVAALMQQIAMDAARGVDENCVPAKRYAKEKADTGDRDVIEIAFEPDDWKSR</sequence>
<keyword evidence="1" id="KW-0732">Signal</keyword>
<evidence type="ECO:0000313" key="2">
    <source>
        <dbReference type="EMBL" id="GGZ54337.1"/>
    </source>
</evidence>
<feature type="chain" id="PRO_5047403624" evidence="1">
    <location>
        <begin position="23"/>
        <end position="287"/>
    </location>
</feature>
<proteinExistence type="predicted"/>
<evidence type="ECO:0000256" key="1">
    <source>
        <dbReference type="SAM" id="SignalP"/>
    </source>
</evidence>
<accession>A0ABQ3BQG1</accession>